<accession>A0A2S8S483</accession>
<feature type="signal peptide" evidence="1">
    <location>
        <begin position="1"/>
        <end position="20"/>
    </location>
</feature>
<comment type="caution">
    <text evidence="3">The sequence shown here is derived from an EMBL/GenBank/DDBJ whole genome shotgun (WGS) entry which is preliminary data.</text>
</comment>
<feature type="chain" id="PRO_5015690821" description="Phytase-like domain-containing protein" evidence="1">
    <location>
        <begin position="21"/>
        <end position="294"/>
    </location>
</feature>
<gene>
    <name evidence="3" type="ORF">LX70_03277</name>
</gene>
<dbReference type="Pfam" id="PF13449">
    <property type="entry name" value="Phytase-like"/>
    <property type="match status" value="1"/>
</dbReference>
<dbReference type="InterPro" id="IPR027372">
    <property type="entry name" value="Phytase-like_dom"/>
</dbReference>
<feature type="domain" description="Phytase-like" evidence="2">
    <location>
        <begin position="38"/>
        <end position="279"/>
    </location>
</feature>
<dbReference type="RefSeq" id="WP_105515851.1">
    <property type="nucleotide sequence ID" value="NZ_PVEP01000008.1"/>
</dbReference>
<evidence type="ECO:0000259" key="2">
    <source>
        <dbReference type="Pfam" id="PF13449"/>
    </source>
</evidence>
<reference evidence="3 4" key="1">
    <citation type="submission" date="2018-02" db="EMBL/GenBank/DDBJ databases">
        <title>Genomic Encyclopedia of Archaeal and Bacterial Type Strains, Phase II (KMG-II): from individual species to whole genera.</title>
        <authorList>
            <person name="Goeker M."/>
        </authorList>
    </citation>
    <scope>NUCLEOTIDE SEQUENCE [LARGE SCALE GENOMIC DNA]</scope>
    <source>
        <strain evidence="3 4">DSM 18921</strain>
    </source>
</reference>
<sequence>MYLGTVLGLIAALAAAPAFAAPRAVEVGLYVWQEGMADFGGLSAIELSPDGAAFVAVSDRSAIFSGRFTRGDKGQVTAVTLAPEMPVLPRTGTGGPVTGEAVDSEGVALLPDGDFYVSYETVDRIVEYGDAGRTWLAEDRAEAFAHFNLNAGIEALAIDAKGRLWAMPEGGPAETKIPVYRREGDRWTRPILLRRDGNWRAVGADFGPDGRLYLLERDYWPLLGFMNRIRRIAFDGDRVAEDLVLMQSEAGTYDNLEGLAVWQDGQGAIRLTAVSDDNFLPTQRTELVDFRVTE</sequence>
<dbReference type="OrthoDB" id="9798693at2"/>
<evidence type="ECO:0000256" key="1">
    <source>
        <dbReference type="SAM" id="SignalP"/>
    </source>
</evidence>
<dbReference type="AlphaFoldDB" id="A0A2S8S483"/>
<dbReference type="EMBL" id="PVEP01000008">
    <property type="protein sequence ID" value="PQV55612.1"/>
    <property type="molecule type" value="Genomic_DNA"/>
</dbReference>
<organism evidence="3 4">
    <name type="scientific">Albidovulum denitrificans</name>
    <dbReference type="NCBI Taxonomy" id="404881"/>
    <lineage>
        <taxon>Bacteria</taxon>
        <taxon>Pseudomonadati</taxon>
        <taxon>Pseudomonadota</taxon>
        <taxon>Alphaproteobacteria</taxon>
        <taxon>Rhodobacterales</taxon>
        <taxon>Paracoccaceae</taxon>
        <taxon>Albidovulum</taxon>
    </lineage>
</organism>
<evidence type="ECO:0000313" key="3">
    <source>
        <dbReference type="EMBL" id="PQV55612.1"/>
    </source>
</evidence>
<dbReference type="InterPro" id="IPR014567">
    <property type="entry name" value="UCP031900"/>
</dbReference>
<proteinExistence type="predicted"/>
<dbReference type="SUPFAM" id="SSF50956">
    <property type="entry name" value="Thermostable phytase (3-phytase)"/>
    <property type="match status" value="1"/>
</dbReference>
<keyword evidence="4" id="KW-1185">Reference proteome</keyword>
<keyword evidence="1" id="KW-0732">Signal</keyword>
<name>A0A2S8S483_9RHOB</name>
<dbReference type="PIRSF" id="PIRSF031900">
    <property type="entry name" value="UCP031900"/>
    <property type="match status" value="1"/>
</dbReference>
<protein>
    <recommendedName>
        <fullName evidence="2">Phytase-like domain-containing protein</fullName>
    </recommendedName>
</protein>
<dbReference type="Gene3D" id="2.120.10.30">
    <property type="entry name" value="TolB, C-terminal domain"/>
    <property type="match status" value="1"/>
</dbReference>
<evidence type="ECO:0000313" key="4">
    <source>
        <dbReference type="Proteomes" id="UP000238338"/>
    </source>
</evidence>
<dbReference type="Proteomes" id="UP000238338">
    <property type="component" value="Unassembled WGS sequence"/>
</dbReference>
<dbReference type="InterPro" id="IPR011042">
    <property type="entry name" value="6-blade_b-propeller_TolB-like"/>
</dbReference>